<dbReference type="InParanoid" id="A0A066WNQ3"/>
<feature type="compositionally biased region" description="Low complexity" evidence="1">
    <location>
        <begin position="487"/>
        <end position="498"/>
    </location>
</feature>
<feature type="region of interest" description="Disordered" evidence="1">
    <location>
        <begin position="58"/>
        <end position="93"/>
    </location>
</feature>
<dbReference type="Proteomes" id="UP000027361">
    <property type="component" value="Unassembled WGS sequence"/>
</dbReference>
<dbReference type="EMBL" id="JMSN01000008">
    <property type="protein sequence ID" value="KDN52634.1"/>
    <property type="molecule type" value="Genomic_DNA"/>
</dbReference>
<feature type="region of interest" description="Disordered" evidence="1">
    <location>
        <begin position="394"/>
        <end position="419"/>
    </location>
</feature>
<evidence type="ECO:0000313" key="3">
    <source>
        <dbReference type="Proteomes" id="UP000027361"/>
    </source>
</evidence>
<comment type="caution">
    <text evidence="2">The sequence shown here is derived from an EMBL/GenBank/DDBJ whole genome shotgun (WGS) entry which is preliminary data.</text>
</comment>
<sequence length="512" mass="55084">MSSTLDTSASSLASALLHLVPSHDQLLEVDGAKLHINLDYSVGSFPWARLSLNGQNYQEEQAPVRRKRPCTPTDTSPGIMQGNESLTTPVAPSPDDWTAGGASQISENVCSTHMASKEEPHLRLAGGVDEFTNCKRRFRSPSSRLLGLTPVFSSLNGSSGAATQHAMSSLRASTVPSPPRISPTSVPDEPSWYSFGTEATTQGAWRDQSDSSSHLRIGSRDDLNPGYHLPSQSQQSNLSGMHSQSSWLGLYGLTARSSTPSLFNREHVEAASAVHGVSLQSAHTIGPFRSIQPPTACKPKGLSDTETSPRSMPITELTPPLSSPRLLYGSMQSSVSLSSPLGTSGSRLGNSFVYPDPMSFQAASHGRTKAFPTNESSQQVAYTYENTRATAMGQPWTLSNSQDGTEHSSAPVTPTLHQADCKSMRLRNMLSPRDGYASDIDERDDHRDSDSAMTSPYAILAQSNGQSYFAHPWGSTQQSLLGYSDTSPSKSIGSLSKSSTRRLSRMSTGRRE</sequence>
<feature type="compositionally biased region" description="Polar residues" evidence="1">
    <location>
        <begin position="396"/>
        <end position="416"/>
    </location>
</feature>
<dbReference type="RefSeq" id="XP_013245473.1">
    <property type="nucleotide sequence ID" value="XM_013390019.1"/>
</dbReference>
<feature type="compositionally biased region" description="Polar residues" evidence="1">
    <location>
        <begin position="72"/>
        <end position="90"/>
    </location>
</feature>
<keyword evidence="3" id="KW-1185">Reference proteome</keyword>
<feature type="region of interest" description="Disordered" evidence="1">
    <location>
        <begin position="288"/>
        <end position="322"/>
    </location>
</feature>
<feature type="compositionally biased region" description="Polar residues" evidence="1">
    <location>
        <begin position="230"/>
        <end position="241"/>
    </location>
</feature>
<dbReference type="GeneID" id="25261866"/>
<feature type="compositionally biased region" description="Polar residues" evidence="1">
    <location>
        <begin position="157"/>
        <end position="175"/>
    </location>
</feature>
<feature type="region of interest" description="Disordered" evidence="1">
    <location>
        <begin position="432"/>
        <end position="452"/>
    </location>
</feature>
<accession>A0A066WNQ3</accession>
<gene>
    <name evidence="2" type="ORF">K437DRAFT_174478</name>
</gene>
<feature type="region of interest" description="Disordered" evidence="1">
    <location>
        <begin position="479"/>
        <end position="512"/>
    </location>
</feature>
<protein>
    <submittedName>
        <fullName evidence="2">Uncharacterized protein</fullName>
    </submittedName>
</protein>
<dbReference type="AlphaFoldDB" id="A0A066WNQ3"/>
<dbReference type="HOGENOM" id="CLU_532297_0_0_1"/>
<name>A0A066WNQ3_TILAU</name>
<evidence type="ECO:0000313" key="2">
    <source>
        <dbReference type="EMBL" id="KDN52634.1"/>
    </source>
</evidence>
<proteinExistence type="predicted"/>
<feature type="region of interest" description="Disordered" evidence="1">
    <location>
        <begin position="157"/>
        <end position="241"/>
    </location>
</feature>
<organism evidence="2 3">
    <name type="scientific">Tilletiaria anomala (strain ATCC 24038 / CBS 436.72 / UBC 951)</name>
    <dbReference type="NCBI Taxonomy" id="1037660"/>
    <lineage>
        <taxon>Eukaryota</taxon>
        <taxon>Fungi</taxon>
        <taxon>Dikarya</taxon>
        <taxon>Basidiomycota</taxon>
        <taxon>Ustilaginomycotina</taxon>
        <taxon>Exobasidiomycetes</taxon>
        <taxon>Georgefischeriales</taxon>
        <taxon>Tilletiariaceae</taxon>
        <taxon>Tilletiaria</taxon>
    </lineage>
</organism>
<evidence type="ECO:0000256" key="1">
    <source>
        <dbReference type="SAM" id="MobiDB-lite"/>
    </source>
</evidence>
<reference evidence="2 3" key="1">
    <citation type="submission" date="2014-05" db="EMBL/GenBank/DDBJ databases">
        <title>Draft genome sequence of a rare smut relative, Tilletiaria anomala UBC 951.</title>
        <authorList>
            <consortium name="DOE Joint Genome Institute"/>
            <person name="Toome M."/>
            <person name="Kuo A."/>
            <person name="Henrissat B."/>
            <person name="Lipzen A."/>
            <person name="Tritt A."/>
            <person name="Yoshinaga Y."/>
            <person name="Zane M."/>
            <person name="Barry K."/>
            <person name="Grigoriev I.V."/>
            <person name="Spatafora J.W."/>
            <person name="Aimea M.C."/>
        </authorList>
    </citation>
    <scope>NUCLEOTIDE SEQUENCE [LARGE SCALE GENOMIC DNA]</scope>
    <source>
        <strain evidence="2 3">UBC 951</strain>
    </source>
</reference>